<accession>A0A8K0CHW9</accession>
<comment type="cofactor">
    <cofactor evidence="1">
        <name>pyridoxal 5'-phosphate</name>
        <dbReference type="ChEBI" id="CHEBI:597326"/>
    </cofactor>
</comment>
<dbReference type="PANTHER" id="PTHR43807">
    <property type="entry name" value="FI04487P"/>
    <property type="match status" value="1"/>
</dbReference>
<keyword evidence="6" id="KW-1185">Reference proteome</keyword>
<keyword evidence="2" id="KW-0032">Aminotransferase</keyword>
<evidence type="ECO:0000256" key="4">
    <source>
        <dbReference type="ARBA" id="ARBA00022898"/>
    </source>
</evidence>
<gene>
    <name evidence="5" type="ORF">ILUMI_21997</name>
</gene>
<sequence>MHNLYIIHQNCVYACNTPIQEAIALGFEKELTRLGTNECYFISLPHELETKRNFMAKILTDVGMKPIIPEGGYFMVTNWSSLESHADLTSESDKYKDYRFTKWMTKKREDFVRYCFIKRTVALSTQEAEYMALTDALLIKQLLSDMNTPQQQILICNDNTTAQELTRNPLITSRSKHINIKEHFIREKVQGGEVAIDYKLSEELEADLVHAMQRYVIPLDYLD</sequence>
<dbReference type="OrthoDB" id="8187584at2759"/>
<dbReference type="PANTHER" id="PTHR43807:SF20">
    <property type="entry name" value="FI04487P"/>
    <property type="match status" value="1"/>
</dbReference>
<protein>
    <recommendedName>
        <fullName evidence="7">Copia protein</fullName>
    </recommendedName>
</protein>
<evidence type="ECO:0000313" key="6">
    <source>
        <dbReference type="Proteomes" id="UP000801492"/>
    </source>
</evidence>
<dbReference type="Gene3D" id="3.40.640.10">
    <property type="entry name" value="Type I PLP-dependent aspartate aminotransferase-like (Major domain)"/>
    <property type="match status" value="1"/>
</dbReference>
<dbReference type="InterPro" id="IPR015421">
    <property type="entry name" value="PyrdxlP-dep_Trfase_major"/>
</dbReference>
<keyword evidence="3" id="KW-0808">Transferase</keyword>
<organism evidence="5 6">
    <name type="scientific">Ignelater luminosus</name>
    <name type="common">Cucubano</name>
    <name type="synonym">Pyrophorus luminosus</name>
    <dbReference type="NCBI Taxonomy" id="2038154"/>
    <lineage>
        <taxon>Eukaryota</taxon>
        <taxon>Metazoa</taxon>
        <taxon>Ecdysozoa</taxon>
        <taxon>Arthropoda</taxon>
        <taxon>Hexapoda</taxon>
        <taxon>Insecta</taxon>
        <taxon>Pterygota</taxon>
        <taxon>Neoptera</taxon>
        <taxon>Endopterygota</taxon>
        <taxon>Coleoptera</taxon>
        <taxon>Polyphaga</taxon>
        <taxon>Elateriformia</taxon>
        <taxon>Elateroidea</taxon>
        <taxon>Elateridae</taxon>
        <taxon>Agrypninae</taxon>
        <taxon>Pyrophorini</taxon>
        <taxon>Ignelater</taxon>
    </lineage>
</organism>
<dbReference type="Gene3D" id="3.90.1150.10">
    <property type="entry name" value="Aspartate Aminotransferase, domain 1"/>
    <property type="match status" value="1"/>
</dbReference>
<evidence type="ECO:0000256" key="2">
    <source>
        <dbReference type="ARBA" id="ARBA00022576"/>
    </source>
</evidence>
<comment type="caution">
    <text evidence="5">The sequence shown here is derived from an EMBL/GenBank/DDBJ whole genome shotgun (WGS) entry which is preliminary data.</text>
</comment>
<dbReference type="GO" id="GO:0016212">
    <property type="term" value="F:kynurenine-oxoglutarate transaminase activity"/>
    <property type="evidence" value="ECO:0007669"/>
    <property type="project" value="TreeGrafter"/>
</dbReference>
<dbReference type="InterPro" id="IPR015424">
    <property type="entry name" value="PyrdxlP-dep_Trfase"/>
</dbReference>
<keyword evidence="4" id="KW-0663">Pyridoxal phosphate</keyword>
<name>A0A8K0CHW9_IGNLU</name>
<dbReference type="InterPro" id="IPR015422">
    <property type="entry name" value="PyrdxlP-dep_Trfase_small"/>
</dbReference>
<evidence type="ECO:0000256" key="1">
    <source>
        <dbReference type="ARBA" id="ARBA00001933"/>
    </source>
</evidence>
<evidence type="ECO:0008006" key="7">
    <source>
        <dbReference type="Google" id="ProtNLM"/>
    </source>
</evidence>
<evidence type="ECO:0000313" key="5">
    <source>
        <dbReference type="EMBL" id="KAF2884170.1"/>
    </source>
</evidence>
<dbReference type="EMBL" id="VTPC01090217">
    <property type="protein sequence ID" value="KAF2884170.1"/>
    <property type="molecule type" value="Genomic_DNA"/>
</dbReference>
<reference evidence="5" key="1">
    <citation type="submission" date="2019-08" db="EMBL/GenBank/DDBJ databases">
        <title>The genome of the North American firefly Photinus pyralis.</title>
        <authorList>
            <consortium name="Photinus pyralis genome working group"/>
            <person name="Fallon T.R."/>
            <person name="Sander Lower S.E."/>
            <person name="Weng J.-K."/>
        </authorList>
    </citation>
    <scope>NUCLEOTIDE SEQUENCE</scope>
    <source>
        <strain evidence="5">TRF0915ILg1</strain>
        <tissue evidence="5">Whole body</tissue>
    </source>
</reference>
<dbReference type="AlphaFoldDB" id="A0A8K0CHW9"/>
<evidence type="ECO:0000256" key="3">
    <source>
        <dbReference type="ARBA" id="ARBA00022679"/>
    </source>
</evidence>
<dbReference type="SUPFAM" id="SSF53383">
    <property type="entry name" value="PLP-dependent transferases"/>
    <property type="match status" value="1"/>
</dbReference>
<dbReference type="GO" id="GO:0005739">
    <property type="term" value="C:mitochondrion"/>
    <property type="evidence" value="ECO:0007669"/>
    <property type="project" value="TreeGrafter"/>
</dbReference>
<proteinExistence type="predicted"/>
<dbReference type="CDD" id="cd09272">
    <property type="entry name" value="RNase_HI_RT_Ty1"/>
    <property type="match status" value="1"/>
</dbReference>
<dbReference type="InterPro" id="IPR051326">
    <property type="entry name" value="Kynurenine-oxoglutarate_AT"/>
</dbReference>
<dbReference type="Proteomes" id="UP000801492">
    <property type="component" value="Unassembled WGS sequence"/>
</dbReference>